<evidence type="ECO:0000259" key="9">
    <source>
        <dbReference type="SMART" id="SM00134"/>
    </source>
</evidence>
<organism evidence="10 11">
    <name type="scientific">Amphilophus citrinellus</name>
    <name type="common">Midas cichlid</name>
    <name type="synonym">Cichlasoma citrinellum</name>
    <dbReference type="NCBI Taxonomy" id="61819"/>
    <lineage>
        <taxon>Eukaryota</taxon>
        <taxon>Metazoa</taxon>
        <taxon>Chordata</taxon>
        <taxon>Craniata</taxon>
        <taxon>Vertebrata</taxon>
        <taxon>Euteleostomi</taxon>
        <taxon>Actinopterygii</taxon>
        <taxon>Neopterygii</taxon>
        <taxon>Teleostei</taxon>
        <taxon>Neoteleostei</taxon>
        <taxon>Acanthomorphata</taxon>
        <taxon>Ovalentaria</taxon>
        <taxon>Cichlomorphae</taxon>
        <taxon>Cichliformes</taxon>
        <taxon>Cichlidae</taxon>
        <taxon>New World cichlids</taxon>
        <taxon>Cichlasomatinae</taxon>
        <taxon>Heroini</taxon>
        <taxon>Amphilophus</taxon>
    </lineage>
</organism>
<dbReference type="PANTHER" id="PTHR20914">
    <property type="entry name" value="LY6/PLAUR DOMAIN-CONTAINING PROTEIN 8"/>
    <property type="match status" value="1"/>
</dbReference>
<feature type="chain" id="PRO_5018708941" description="UPAR/Ly6 domain-containing protein" evidence="8">
    <location>
        <begin position="20"/>
        <end position="205"/>
    </location>
</feature>
<dbReference type="Ensembl" id="ENSACIT00000003940.1">
    <property type="protein sequence ID" value="ENSACIP00000003816.1"/>
    <property type="gene ID" value="ENSACIG00000003024.1"/>
</dbReference>
<dbReference type="InterPro" id="IPR016054">
    <property type="entry name" value="LY6_UPA_recep-like"/>
</dbReference>
<evidence type="ECO:0000256" key="5">
    <source>
        <dbReference type="ARBA" id="ARBA00022729"/>
    </source>
</evidence>
<comment type="subcellular location">
    <subcellularLocation>
        <location evidence="1">Cell membrane</location>
    </subcellularLocation>
    <subcellularLocation>
        <location evidence="2">Secreted</location>
    </subcellularLocation>
</comment>
<dbReference type="GO" id="GO:0005886">
    <property type="term" value="C:plasma membrane"/>
    <property type="evidence" value="ECO:0007669"/>
    <property type="project" value="UniProtKB-SubCell"/>
</dbReference>
<dbReference type="SMART" id="SM00134">
    <property type="entry name" value="LU"/>
    <property type="match status" value="2"/>
</dbReference>
<proteinExistence type="predicted"/>
<keyword evidence="11" id="KW-1185">Reference proteome</keyword>
<reference evidence="10" key="2">
    <citation type="submission" date="2025-09" db="UniProtKB">
        <authorList>
            <consortium name="Ensembl"/>
        </authorList>
    </citation>
    <scope>IDENTIFICATION</scope>
</reference>
<dbReference type="Proteomes" id="UP000261340">
    <property type="component" value="Unplaced"/>
</dbReference>
<evidence type="ECO:0000313" key="10">
    <source>
        <dbReference type="Ensembl" id="ENSACIP00000003816.1"/>
    </source>
</evidence>
<dbReference type="GO" id="GO:0005576">
    <property type="term" value="C:extracellular region"/>
    <property type="evidence" value="ECO:0007669"/>
    <property type="project" value="UniProtKB-SubCell"/>
</dbReference>
<dbReference type="Pfam" id="PF00087">
    <property type="entry name" value="Toxin_TOLIP"/>
    <property type="match status" value="1"/>
</dbReference>
<evidence type="ECO:0000256" key="2">
    <source>
        <dbReference type="ARBA" id="ARBA00004613"/>
    </source>
</evidence>
<name>A0A3Q0R1E3_AMPCI</name>
<evidence type="ECO:0000256" key="3">
    <source>
        <dbReference type="ARBA" id="ARBA00022475"/>
    </source>
</evidence>
<keyword evidence="7" id="KW-0325">Glycoprotein</keyword>
<reference evidence="10" key="1">
    <citation type="submission" date="2025-08" db="UniProtKB">
        <authorList>
            <consortium name="Ensembl"/>
        </authorList>
    </citation>
    <scope>IDENTIFICATION</scope>
</reference>
<feature type="signal peptide" evidence="8">
    <location>
        <begin position="1"/>
        <end position="19"/>
    </location>
</feature>
<evidence type="ECO:0000256" key="6">
    <source>
        <dbReference type="ARBA" id="ARBA00023136"/>
    </source>
</evidence>
<evidence type="ECO:0000256" key="7">
    <source>
        <dbReference type="ARBA" id="ARBA00023180"/>
    </source>
</evidence>
<keyword evidence="5 8" id="KW-0732">Signal</keyword>
<evidence type="ECO:0000256" key="8">
    <source>
        <dbReference type="SAM" id="SignalP"/>
    </source>
</evidence>
<dbReference type="InterPro" id="IPR035076">
    <property type="entry name" value="Toxin/TOLIP"/>
</dbReference>
<dbReference type="OMA" id="MCPEYAS"/>
<keyword evidence="4" id="KW-0964">Secreted</keyword>
<accession>A0A3Q0R1E3</accession>
<dbReference type="SUPFAM" id="SSF57302">
    <property type="entry name" value="Snake toxin-like"/>
    <property type="match status" value="2"/>
</dbReference>
<dbReference type="Gene3D" id="2.10.60.10">
    <property type="entry name" value="CD59"/>
    <property type="match status" value="2"/>
</dbReference>
<dbReference type="AlphaFoldDB" id="A0A3Q0R1E3"/>
<keyword evidence="3" id="KW-1003">Cell membrane</keyword>
<dbReference type="PANTHER" id="PTHR20914:SF26">
    <property type="entry name" value="PHOSPHOLIPASE A2 INHIBITOR CNF-LIKE"/>
    <property type="match status" value="1"/>
</dbReference>
<feature type="domain" description="UPAR/Ly6" evidence="9">
    <location>
        <begin position="112"/>
        <end position="196"/>
    </location>
</feature>
<evidence type="ECO:0000256" key="1">
    <source>
        <dbReference type="ARBA" id="ARBA00004236"/>
    </source>
</evidence>
<evidence type="ECO:0000313" key="11">
    <source>
        <dbReference type="Proteomes" id="UP000261340"/>
    </source>
</evidence>
<feature type="domain" description="UPAR/Ly6" evidence="9">
    <location>
        <begin position="20"/>
        <end position="106"/>
    </location>
</feature>
<dbReference type="InterPro" id="IPR045860">
    <property type="entry name" value="Snake_toxin-like_sf"/>
</dbReference>
<dbReference type="InterPro" id="IPR050918">
    <property type="entry name" value="CNF-like_PLA2_Inhibitor"/>
</dbReference>
<dbReference type="GeneTree" id="ENSGT00940000163304"/>
<dbReference type="Pfam" id="PF00021">
    <property type="entry name" value="UPAR_LY6"/>
    <property type="match status" value="1"/>
</dbReference>
<protein>
    <recommendedName>
        <fullName evidence="9">UPAR/Ly6 domain-containing protein</fullName>
    </recommendedName>
</protein>
<dbReference type="STRING" id="61819.ENSACIP00000003816"/>
<sequence>MQIFVLILGTVLLSKAACALKCYQCYNSGSCTQTTTECPSSNQCGSFTLTSYAGGSSSNVKIKSCATAENCVNGSVNFGIVETVLTSRCCSSDLCNSQDAPDGSIPSPNGKKCFTCDRKVCTKTLNCNGNEDYCISTKVTAAGATVTLKGCASKVICSKTQSVQIAGVIGAEISCCQGDLCNRASSTTASILLSVAPLISLIWIS</sequence>
<keyword evidence="6" id="KW-0472">Membrane</keyword>
<evidence type="ECO:0000256" key="4">
    <source>
        <dbReference type="ARBA" id="ARBA00022525"/>
    </source>
</evidence>